<keyword evidence="4" id="KW-0808">Transferase</keyword>
<gene>
    <name evidence="4" type="ORF">V3328_25390</name>
</gene>
<comment type="caution">
    <text evidence="4">The sequence shown here is derived from an EMBL/GenBank/DDBJ whole genome shotgun (WGS) entry which is preliminary data.</text>
</comment>
<feature type="transmembrane region" description="Helical" evidence="1">
    <location>
        <begin position="42"/>
        <end position="61"/>
    </location>
</feature>
<proteinExistence type="predicted"/>
<dbReference type="InterPro" id="IPR002656">
    <property type="entry name" value="Acyl_transf_3_dom"/>
</dbReference>
<name>A0AAW9S0Y0_9HYPH</name>
<dbReference type="InterPro" id="IPR043968">
    <property type="entry name" value="SGNH"/>
</dbReference>
<feature type="transmembrane region" description="Helical" evidence="1">
    <location>
        <begin position="333"/>
        <end position="350"/>
    </location>
</feature>
<accession>A0AAW9S0Y0</accession>
<evidence type="ECO:0000259" key="2">
    <source>
        <dbReference type="Pfam" id="PF01757"/>
    </source>
</evidence>
<feature type="transmembrane region" description="Helical" evidence="1">
    <location>
        <begin position="297"/>
        <end position="321"/>
    </location>
</feature>
<dbReference type="PANTHER" id="PTHR23028:SF53">
    <property type="entry name" value="ACYL_TRANSF_3 DOMAIN-CONTAINING PROTEIN"/>
    <property type="match status" value="1"/>
</dbReference>
<feature type="transmembrane region" description="Helical" evidence="1">
    <location>
        <begin position="20"/>
        <end position="36"/>
    </location>
</feature>
<feature type="transmembrane region" description="Helical" evidence="1">
    <location>
        <begin position="82"/>
        <end position="101"/>
    </location>
</feature>
<feature type="transmembrane region" description="Helical" evidence="1">
    <location>
        <begin position="371"/>
        <end position="393"/>
    </location>
</feature>
<organism evidence="4 5">
    <name type="scientific">Microbaculum marinum</name>
    <dbReference type="NCBI Taxonomy" id="1764581"/>
    <lineage>
        <taxon>Bacteria</taxon>
        <taxon>Pseudomonadati</taxon>
        <taxon>Pseudomonadota</taxon>
        <taxon>Alphaproteobacteria</taxon>
        <taxon>Hyphomicrobiales</taxon>
        <taxon>Tepidamorphaceae</taxon>
        <taxon>Microbaculum</taxon>
    </lineage>
</organism>
<protein>
    <submittedName>
        <fullName evidence="4">Acyltransferase family protein</fullName>
        <ecNumber evidence="4">2.3.1.-</ecNumber>
    </submittedName>
</protein>
<keyword evidence="1" id="KW-0812">Transmembrane</keyword>
<keyword evidence="4" id="KW-0012">Acyltransferase</keyword>
<feature type="domain" description="SGNH" evidence="3">
    <location>
        <begin position="427"/>
        <end position="638"/>
    </location>
</feature>
<sequence length="655" mass="72837">MNADQLRIDGQGYRPDIDGLRAVAVLAVVFFHVGFAPFGGGYVGVDVFFVISGFLITRLICGQVQAGTFSFAQFYARRARRLFPALYFTVLVSFGFAAWLFSPADLERFARSVVFTILSLSNVLFWRESGYFDASADVKPLLHTWSLSVEEQFYLVWPVTLVVLTWAGRRLSARRSGFEHAWIVPAFLIAAGLLSLVLTEICLEYSPPATFYLPMFRVSEFAIGGLMVWLVARRSPEPALLEPLVLVGLALIAWPVFAYSEETVFPGLAALPPCIGTAILIYAGTAPRLGRLLSNRVAVGIGLISYSLYLVHWPMIVFYTYWIVRPLTAVEQFAIVGASIALATGMYFFVETPFRRAVAKSGAWSPGRFGLVCACLAALLIVPAASAWSSAGWPSRLPREIREAVADLEAKRDATWKMARPLSRKKRFARGKTAILVVGDSHGKDMTNALAFAAERLGDTLDVVYRPIQTQCQPYIGPRAVSAVLTQGAIDRCNAEVRKLIESPLVRSADYIVFSVRWDPVGAVEVGRTIDAIRKRSEAKIIVFARTVEFDDVPSLLARYRAFDGFDRYIAAHRFDVSALNRTLRDVAEDRDVTFVAREPLICPQEDACFAFDEAGRLLFYDYGHWTLDGARFFGNRMVDEGILEFLKGRRNPPS</sequence>
<dbReference type="GO" id="GO:0009103">
    <property type="term" value="P:lipopolysaccharide biosynthetic process"/>
    <property type="evidence" value="ECO:0007669"/>
    <property type="project" value="TreeGrafter"/>
</dbReference>
<evidence type="ECO:0000256" key="1">
    <source>
        <dbReference type="SAM" id="Phobius"/>
    </source>
</evidence>
<evidence type="ECO:0000313" key="5">
    <source>
        <dbReference type="Proteomes" id="UP001378188"/>
    </source>
</evidence>
<reference evidence="4 5" key="1">
    <citation type="submission" date="2024-02" db="EMBL/GenBank/DDBJ databases">
        <title>Genome analysis and characterization of Microbaculum marinisediminis sp. nov., isolated from marine sediment.</title>
        <authorList>
            <person name="Du Z.-J."/>
            <person name="Ye Y.-Q."/>
            <person name="Zhang Z.-R."/>
            <person name="Yuan S.-M."/>
            <person name="Zhang X.-Y."/>
        </authorList>
    </citation>
    <scope>NUCLEOTIDE SEQUENCE [LARGE SCALE GENOMIC DNA]</scope>
    <source>
        <strain evidence="4 5">SDUM1044001</strain>
    </source>
</reference>
<keyword evidence="1" id="KW-0472">Membrane</keyword>
<evidence type="ECO:0000313" key="4">
    <source>
        <dbReference type="EMBL" id="MEJ8574834.1"/>
    </source>
</evidence>
<keyword evidence="1" id="KW-1133">Transmembrane helix</keyword>
<dbReference type="AlphaFoldDB" id="A0AAW9S0Y0"/>
<dbReference type="Pfam" id="PF19040">
    <property type="entry name" value="SGNH"/>
    <property type="match status" value="1"/>
</dbReference>
<dbReference type="Proteomes" id="UP001378188">
    <property type="component" value="Unassembled WGS sequence"/>
</dbReference>
<dbReference type="Pfam" id="PF01757">
    <property type="entry name" value="Acyl_transf_3"/>
    <property type="match status" value="1"/>
</dbReference>
<dbReference type="InterPro" id="IPR050879">
    <property type="entry name" value="Acyltransferase_3"/>
</dbReference>
<dbReference type="GO" id="GO:0016747">
    <property type="term" value="F:acyltransferase activity, transferring groups other than amino-acyl groups"/>
    <property type="evidence" value="ECO:0007669"/>
    <property type="project" value="InterPro"/>
</dbReference>
<feature type="transmembrane region" description="Helical" evidence="1">
    <location>
        <begin position="211"/>
        <end position="232"/>
    </location>
</feature>
<feature type="transmembrane region" description="Helical" evidence="1">
    <location>
        <begin position="152"/>
        <end position="168"/>
    </location>
</feature>
<evidence type="ECO:0000259" key="3">
    <source>
        <dbReference type="Pfam" id="PF19040"/>
    </source>
</evidence>
<dbReference type="PANTHER" id="PTHR23028">
    <property type="entry name" value="ACETYLTRANSFERASE"/>
    <property type="match status" value="1"/>
</dbReference>
<feature type="transmembrane region" description="Helical" evidence="1">
    <location>
        <begin position="180"/>
        <end position="199"/>
    </location>
</feature>
<keyword evidence="5" id="KW-1185">Reference proteome</keyword>
<dbReference type="EC" id="2.3.1.-" evidence="4"/>
<dbReference type="GO" id="GO:0016020">
    <property type="term" value="C:membrane"/>
    <property type="evidence" value="ECO:0007669"/>
    <property type="project" value="TreeGrafter"/>
</dbReference>
<dbReference type="EMBL" id="JAZHOF010000014">
    <property type="protein sequence ID" value="MEJ8574834.1"/>
    <property type="molecule type" value="Genomic_DNA"/>
</dbReference>
<feature type="transmembrane region" description="Helical" evidence="1">
    <location>
        <begin position="264"/>
        <end position="285"/>
    </location>
</feature>
<feature type="transmembrane region" description="Helical" evidence="1">
    <location>
        <begin position="239"/>
        <end position="258"/>
    </location>
</feature>
<dbReference type="RefSeq" id="WP_340332528.1">
    <property type="nucleotide sequence ID" value="NZ_JAZHOF010000014.1"/>
</dbReference>
<feature type="domain" description="Acyltransferase 3" evidence="2">
    <location>
        <begin position="16"/>
        <end position="346"/>
    </location>
</feature>